<dbReference type="GO" id="GO:0046872">
    <property type="term" value="F:metal ion binding"/>
    <property type="evidence" value="ECO:0007669"/>
    <property type="project" value="UniProtKB-KW"/>
</dbReference>
<evidence type="ECO:0000256" key="5">
    <source>
        <dbReference type="ARBA" id="ARBA00022723"/>
    </source>
</evidence>
<dbReference type="EMBL" id="FNVA01000002">
    <property type="protein sequence ID" value="SEG02504.1"/>
    <property type="molecule type" value="Genomic_DNA"/>
</dbReference>
<accession>A0A1H5WSU8</accession>
<dbReference type="GO" id="GO:0016779">
    <property type="term" value="F:nucleotidyltransferase activity"/>
    <property type="evidence" value="ECO:0007669"/>
    <property type="project" value="UniProtKB-KW"/>
</dbReference>
<keyword evidence="3" id="KW-0808">Transferase</keyword>
<dbReference type="Proteomes" id="UP000236728">
    <property type="component" value="Unassembled WGS sequence"/>
</dbReference>
<keyword evidence="5" id="KW-0479">Metal-binding</keyword>
<dbReference type="AlphaFoldDB" id="A0A1H5WSU8"/>
<evidence type="ECO:0000313" key="12">
    <source>
        <dbReference type="Proteomes" id="UP000236728"/>
    </source>
</evidence>
<dbReference type="GO" id="GO:0005524">
    <property type="term" value="F:ATP binding"/>
    <property type="evidence" value="ECO:0007669"/>
    <property type="project" value="UniProtKB-KW"/>
</dbReference>
<evidence type="ECO:0000313" key="11">
    <source>
        <dbReference type="EMBL" id="SEG02504.1"/>
    </source>
</evidence>
<dbReference type="SUPFAM" id="SSF81301">
    <property type="entry name" value="Nucleotidyltransferase"/>
    <property type="match status" value="1"/>
</dbReference>
<evidence type="ECO:0000256" key="8">
    <source>
        <dbReference type="ARBA" id="ARBA00022842"/>
    </source>
</evidence>
<dbReference type="InterPro" id="IPR002934">
    <property type="entry name" value="Polymerase_NTP_transf_dom"/>
</dbReference>
<evidence type="ECO:0000256" key="9">
    <source>
        <dbReference type="ARBA" id="ARBA00038276"/>
    </source>
</evidence>
<evidence type="ECO:0000256" key="3">
    <source>
        <dbReference type="ARBA" id="ARBA00022679"/>
    </source>
</evidence>
<dbReference type="Gene3D" id="3.30.460.10">
    <property type="entry name" value="Beta Polymerase, domain 2"/>
    <property type="match status" value="1"/>
</dbReference>
<gene>
    <name evidence="11" type="ORF">SAMN05421819_1728</name>
</gene>
<evidence type="ECO:0000256" key="2">
    <source>
        <dbReference type="ARBA" id="ARBA00022649"/>
    </source>
</evidence>
<evidence type="ECO:0000259" key="10">
    <source>
        <dbReference type="Pfam" id="PF01909"/>
    </source>
</evidence>
<organism evidence="11 12">
    <name type="scientific">Bryocella elongata</name>
    <dbReference type="NCBI Taxonomy" id="863522"/>
    <lineage>
        <taxon>Bacteria</taxon>
        <taxon>Pseudomonadati</taxon>
        <taxon>Acidobacteriota</taxon>
        <taxon>Terriglobia</taxon>
        <taxon>Terriglobales</taxon>
        <taxon>Acidobacteriaceae</taxon>
        <taxon>Bryocella</taxon>
    </lineage>
</organism>
<dbReference type="CDD" id="cd05403">
    <property type="entry name" value="NT_KNTase_like"/>
    <property type="match status" value="1"/>
</dbReference>
<dbReference type="InterPro" id="IPR043519">
    <property type="entry name" value="NT_sf"/>
</dbReference>
<keyword evidence="4" id="KW-0548">Nucleotidyltransferase</keyword>
<keyword evidence="6" id="KW-0547">Nucleotide-binding</keyword>
<keyword evidence="8" id="KW-0460">Magnesium</keyword>
<keyword evidence="12" id="KW-1185">Reference proteome</keyword>
<evidence type="ECO:0000256" key="4">
    <source>
        <dbReference type="ARBA" id="ARBA00022695"/>
    </source>
</evidence>
<dbReference type="InterPro" id="IPR052038">
    <property type="entry name" value="Type-VII_TA_antitoxin"/>
</dbReference>
<keyword evidence="7" id="KW-0067">ATP-binding</keyword>
<reference evidence="11 12" key="1">
    <citation type="submission" date="2016-10" db="EMBL/GenBank/DDBJ databases">
        <authorList>
            <person name="de Groot N.N."/>
        </authorList>
    </citation>
    <scope>NUCLEOTIDE SEQUENCE [LARGE SCALE GENOMIC DNA]</scope>
    <source>
        <strain evidence="11 12">DSM 22489</strain>
    </source>
</reference>
<evidence type="ECO:0000256" key="1">
    <source>
        <dbReference type="ARBA" id="ARBA00001946"/>
    </source>
</evidence>
<feature type="domain" description="Polymerase nucleotidyl transferase" evidence="10">
    <location>
        <begin position="23"/>
        <end position="84"/>
    </location>
</feature>
<comment type="similarity">
    <text evidence="9">Belongs to the MntA antitoxin family.</text>
</comment>
<name>A0A1H5WSU8_9BACT</name>
<dbReference type="PANTHER" id="PTHR33571">
    <property type="entry name" value="SSL8005 PROTEIN"/>
    <property type="match status" value="1"/>
</dbReference>
<comment type="cofactor">
    <cofactor evidence="1">
        <name>Mg(2+)</name>
        <dbReference type="ChEBI" id="CHEBI:18420"/>
    </cofactor>
</comment>
<evidence type="ECO:0000256" key="7">
    <source>
        <dbReference type="ARBA" id="ARBA00022840"/>
    </source>
</evidence>
<protein>
    <recommendedName>
        <fullName evidence="10">Polymerase nucleotidyl transferase domain-containing protein</fullName>
    </recommendedName>
</protein>
<keyword evidence="2" id="KW-1277">Toxin-antitoxin system</keyword>
<proteinExistence type="inferred from homology"/>
<dbReference type="Pfam" id="PF01909">
    <property type="entry name" value="NTP_transf_2"/>
    <property type="match status" value="1"/>
</dbReference>
<sequence length="99" mass="10612">MPSREAILATLRDHAAELRASGLVHLRLFGSVARDEATSGSDIDLLTDFAPGTRVSLLTLSGLRLQLSDLLGAEVDLSSSTALKEAVRTRAQREAVHVF</sequence>
<dbReference type="PANTHER" id="PTHR33571:SF12">
    <property type="entry name" value="BSL3053 PROTEIN"/>
    <property type="match status" value="1"/>
</dbReference>
<evidence type="ECO:0000256" key="6">
    <source>
        <dbReference type="ARBA" id="ARBA00022741"/>
    </source>
</evidence>